<feature type="chain" id="PRO_5006039286" description="DUF4214 domain-containing protein" evidence="2">
    <location>
        <begin position="33"/>
        <end position="1492"/>
    </location>
</feature>
<reference evidence="3 4" key="1">
    <citation type="journal article" date="2015" name="Genome Announc.">
        <title>Complete Genome Sequence of Polypropylene Glycol- and Polyethylene Glycol-Degrading Sphingopyxis macrogoltabida Strain EY-1.</title>
        <authorList>
            <person name="Ohtsubo Y."/>
            <person name="Nagata Y."/>
            <person name="Numata M."/>
            <person name="Tsuchikane K."/>
            <person name="Hosoyama A."/>
            <person name="Yamazoe A."/>
            <person name="Tsuda M."/>
            <person name="Fujita N."/>
            <person name="Kawai F."/>
        </authorList>
    </citation>
    <scope>NUCLEOTIDE SEQUENCE [LARGE SCALE GENOMIC DNA]</scope>
    <source>
        <strain evidence="3 4">EY-1</strain>
    </source>
</reference>
<feature type="region of interest" description="Disordered" evidence="1">
    <location>
        <begin position="1197"/>
        <end position="1217"/>
    </location>
</feature>
<dbReference type="Proteomes" id="UP000058074">
    <property type="component" value="Chromosome"/>
</dbReference>
<feature type="signal peptide" evidence="2">
    <location>
        <begin position="1"/>
        <end position="32"/>
    </location>
</feature>
<evidence type="ECO:0000313" key="4">
    <source>
        <dbReference type="Proteomes" id="UP000058074"/>
    </source>
</evidence>
<feature type="compositionally biased region" description="Low complexity" evidence="1">
    <location>
        <begin position="1403"/>
        <end position="1429"/>
    </location>
</feature>
<keyword evidence="2" id="KW-0732">Signal</keyword>
<sequence length="1492" mass="151200">MTHNAQLRPQIRLAAALLVGASSLSLAAPAFAGDLLFSSKGDKSFEFGARVNQLDGLKQVRLGDGAIVSVLGVADYRIDTDGSVHLYAGSLTVAGGDGTTVVRMPDGVEGRIAGRAAAATFSVGADGKGRGHVLTGAVDIGPADAPRRFAAGQLFAFAPGERAQQVVSNGAQTTPAAGDAADAPVADMRAGGPAAAAANGVPVTLGDALAAAGASSDVLAAARRVDAAVANPAIESFPSGDLALLVAGAAGLEHAYGGTPFPGAQADIIRTYLAHLAAGRSGADFLTAYAAFLGQYLDLLRSNAAPSSFGGASLADINAFIAYAGRTGRLGQLGAQDRVLADAYLAFLQGGGSPDRFGRNFTDLTAAYFAFIRGGGNPADFGQASAATIDAYIRFLADSGLVQRLGATDRALLTAYLGNGGIAFAAEYRAALDAYFAFLASGRLPSAYGALDAATLRSYLETLADAGLLDTVAGDRAAFYSAYLAFLRGGGAPDAFAGLPANIFAGYASQLDAYFAFLAAGNLPSDYDGADIEQLRAYLAALQAGGALDRFLGDRTEFFAAYLAFLQNGGQPNAFPGLNANIFAGYANALSAYYAYLANGGVPSAYGALSQETIRAYLAALQTAGASNAFLAELAGFYSDYFAFLAGGGNPDNFAGLPVPPDFAAFAAALNAYAAFLAAGGLPADYDEQQLTTLQTYLASVTGSGQANSLLGANADLLNAYFAYLAGGGAPNGFSGLPVYANYVSALNAYYAFLAAGGLPGDYTVLTQAQIRTYLAALNGAGGFTSHTGLDAFFAQYYAFLAAGGDPVEYGGLPVYSDYLAAVQAYYSFLLGGGRPSEYTALTPEQIETYLTLLDGAGVLDDRLSGAVLAFLTDYLAYLETGGDPDQFAGLPDPGGPDNPQYAGGFPSGTTGARAYAVHAGVSYQASATPQLDANGVLTDAGDLGIGTAQAVDVAGDASVVVGRYTDGAPRFRGFNNDVGANGGIPWVVTAPLTTPLPTSGTIDYDVLAATKPVFASGRAAPGTFDANLTIGFDASSLSYGFDGTIVMPEAGGDVRYDFASEGRADGALVSTFGVNPVFNMNGKMTGNGDACSSDGCLILFYGGFGGSADRVGMTYQTVDNPNFQTAERIQGAVAFAATGSGGPGPDPDPEPQPEPGIATGQYENQYLINLTYANFDAQYRSKVTYDDAGVLVGWTRDNGSPQGVQRPGPADESGSVDGVIGWTRWLDTNNFGLDDPNLANSGNPILSGTFATALPTTGRVDYALVGATRPTDRLANLAPGSFTGNLAVDFATKRVGFDFDIGIDQYGWNVKTAGGAADPNNGGYRLTGNNEIDGLALISGTTAASCTATCSSNVRGALFGPGATHFGAAYTVNDAGAGLVVSGVAAFAGQPAAPTNPYARMAPSGGSPVAATAAPTAPLPTGAPAGTGSPPPASLSADWGRWSASSAGALPVAAPGTPALPTAAPQPGDAADLRQRAERLLGGLVSFKAPR</sequence>
<accession>A0A0N9V5R0</accession>
<evidence type="ECO:0008006" key="5">
    <source>
        <dbReference type="Google" id="ProtNLM"/>
    </source>
</evidence>
<feature type="compositionally biased region" description="Pro residues" evidence="1">
    <location>
        <begin position="1145"/>
        <end position="1155"/>
    </location>
</feature>
<name>A0A0N9V5R0_SPHMC</name>
<evidence type="ECO:0000313" key="3">
    <source>
        <dbReference type="EMBL" id="ALH79350.1"/>
    </source>
</evidence>
<dbReference type="RefSeq" id="WP_054586816.1">
    <property type="nucleotide sequence ID" value="NZ_CP012700.1"/>
</dbReference>
<gene>
    <name evidence="3" type="ORF">AN936_02895</name>
</gene>
<dbReference type="Gene3D" id="2.40.160.90">
    <property type="match status" value="1"/>
</dbReference>
<protein>
    <recommendedName>
        <fullName evidence="5">DUF4214 domain-containing protein</fullName>
    </recommendedName>
</protein>
<dbReference type="KEGG" id="smag:AN936_02895"/>
<organism evidence="3 4">
    <name type="scientific">Sphingopyxis macrogoltabida</name>
    <name type="common">Sphingomonas macrogoltabidus</name>
    <dbReference type="NCBI Taxonomy" id="33050"/>
    <lineage>
        <taxon>Bacteria</taxon>
        <taxon>Pseudomonadati</taxon>
        <taxon>Pseudomonadota</taxon>
        <taxon>Alphaproteobacteria</taxon>
        <taxon>Sphingomonadales</taxon>
        <taxon>Sphingomonadaceae</taxon>
        <taxon>Sphingopyxis</taxon>
    </lineage>
</organism>
<feature type="compositionally biased region" description="Low complexity" evidence="1">
    <location>
        <begin position="1448"/>
        <end position="1466"/>
    </location>
</feature>
<dbReference type="EMBL" id="CP012700">
    <property type="protein sequence ID" value="ALH79350.1"/>
    <property type="molecule type" value="Genomic_DNA"/>
</dbReference>
<feature type="region of interest" description="Disordered" evidence="1">
    <location>
        <begin position="1400"/>
        <end position="1471"/>
    </location>
</feature>
<dbReference type="OrthoDB" id="7393710at2"/>
<dbReference type="PATRIC" id="fig|33050.5.peg.604"/>
<evidence type="ECO:0000256" key="2">
    <source>
        <dbReference type="SAM" id="SignalP"/>
    </source>
</evidence>
<evidence type="ECO:0000256" key="1">
    <source>
        <dbReference type="SAM" id="MobiDB-lite"/>
    </source>
</evidence>
<feature type="region of interest" description="Disordered" evidence="1">
    <location>
        <begin position="1137"/>
        <end position="1157"/>
    </location>
</feature>
<proteinExistence type="predicted"/>